<evidence type="ECO:0000259" key="2">
    <source>
        <dbReference type="Pfam" id="PF01883"/>
    </source>
</evidence>
<evidence type="ECO:0000256" key="1">
    <source>
        <dbReference type="SAM" id="MobiDB-lite"/>
    </source>
</evidence>
<dbReference type="InterPro" id="IPR056572">
    <property type="entry name" value="Zn_ribbon_PaaD"/>
</dbReference>
<proteinExistence type="predicted"/>
<dbReference type="Proteomes" id="UP000267128">
    <property type="component" value="Unassembled WGS sequence"/>
</dbReference>
<evidence type="ECO:0000259" key="3">
    <source>
        <dbReference type="Pfam" id="PF23451"/>
    </source>
</evidence>
<keyword evidence="5" id="KW-1185">Reference proteome</keyword>
<gene>
    <name evidence="4" type="ORF">EFK50_14235</name>
</gene>
<accession>A0A3N0CHF5</accession>
<dbReference type="AlphaFoldDB" id="A0A3N0CHF5"/>
<evidence type="ECO:0000313" key="4">
    <source>
        <dbReference type="EMBL" id="RNL62887.1"/>
    </source>
</evidence>
<evidence type="ECO:0000313" key="5">
    <source>
        <dbReference type="Proteomes" id="UP000267128"/>
    </source>
</evidence>
<sequence length="217" mass="22417">MVMMADSARGHPASYGAADLARLTATVEAAVRAVEDPELPVSIGEMGMVGEVSISSAPSDKSGLVYDVRVTLKPTFSGCPALFLIEADVRSAVTHVVGSGANLSLSWDRTTVWQPKEVAPSGRAKLNAHGVVLDAPGEAMVCPYCGSADIEILSERGVALCRRLAFCAQCRTSVDVMGSARGPASLERSGLGQGAGTGKDLGMPGPVPLQLTQHPQS</sequence>
<dbReference type="Gene3D" id="3.30.300.130">
    <property type="entry name" value="Fe-S cluster assembly (FSCA)"/>
    <property type="match status" value="1"/>
</dbReference>
<dbReference type="Pfam" id="PF23451">
    <property type="entry name" value="Zn_ribbon_PaaD"/>
    <property type="match status" value="1"/>
</dbReference>
<dbReference type="PANTHER" id="PTHR42831:SF3">
    <property type="entry name" value="1,2-PHENYLACETYL-COA EPOXIDASE, SUBUNIT D-RELATED"/>
    <property type="match status" value="1"/>
</dbReference>
<feature type="domain" description="MIP18 family-like" evidence="2">
    <location>
        <begin position="25"/>
        <end position="98"/>
    </location>
</feature>
<reference evidence="4 5" key="1">
    <citation type="submission" date="2018-11" db="EMBL/GenBank/DDBJ databases">
        <authorList>
            <person name="Li F."/>
        </authorList>
    </citation>
    <scope>NUCLEOTIDE SEQUENCE [LARGE SCALE GENOMIC DNA]</scope>
    <source>
        <strain evidence="4 5">Gsoil 097</strain>
    </source>
</reference>
<organism evidence="4 5">
    <name type="scientific">Nocardioides marmoriginsengisoli</name>
    <dbReference type="NCBI Taxonomy" id="661483"/>
    <lineage>
        <taxon>Bacteria</taxon>
        <taxon>Bacillati</taxon>
        <taxon>Actinomycetota</taxon>
        <taxon>Actinomycetes</taxon>
        <taxon>Propionibacteriales</taxon>
        <taxon>Nocardioidaceae</taxon>
        <taxon>Nocardioides</taxon>
    </lineage>
</organism>
<dbReference type="InterPro" id="IPR052339">
    <property type="entry name" value="Fe-S_Maturation_MIP18"/>
</dbReference>
<dbReference type="InterPro" id="IPR002744">
    <property type="entry name" value="MIP18-like"/>
</dbReference>
<dbReference type="SUPFAM" id="SSF117916">
    <property type="entry name" value="Fe-S cluster assembly (FSCA) domain-like"/>
    <property type="match status" value="1"/>
</dbReference>
<name>A0A3N0CHF5_9ACTN</name>
<dbReference type="Pfam" id="PF01883">
    <property type="entry name" value="FeS_assembly_P"/>
    <property type="match status" value="1"/>
</dbReference>
<dbReference type="EMBL" id="RJSE01000007">
    <property type="protein sequence ID" value="RNL62887.1"/>
    <property type="molecule type" value="Genomic_DNA"/>
</dbReference>
<dbReference type="PANTHER" id="PTHR42831">
    <property type="entry name" value="FE-S PROTEIN MATURATION AUXILIARY FACTOR YITW"/>
    <property type="match status" value="1"/>
</dbReference>
<dbReference type="InterPro" id="IPR034904">
    <property type="entry name" value="FSCA_dom_sf"/>
</dbReference>
<feature type="region of interest" description="Disordered" evidence="1">
    <location>
        <begin position="180"/>
        <end position="217"/>
    </location>
</feature>
<feature type="domain" description="PaaD zinc beta ribbon" evidence="3">
    <location>
        <begin position="134"/>
        <end position="177"/>
    </location>
</feature>
<comment type="caution">
    <text evidence="4">The sequence shown here is derived from an EMBL/GenBank/DDBJ whole genome shotgun (WGS) entry which is preliminary data.</text>
</comment>
<protein>
    <submittedName>
        <fullName evidence="4">DUF59 domain-containing protein</fullName>
    </submittedName>
</protein>